<evidence type="ECO:0000313" key="1">
    <source>
        <dbReference type="EMBL" id="KAJ8669970.1"/>
    </source>
</evidence>
<keyword evidence="2" id="KW-1185">Reference proteome</keyword>
<organism evidence="1 2">
    <name type="scientific">Eretmocerus hayati</name>
    <dbReference type="NCBI Taxonomy" id="131215"/>
    <lineage>
        <taxon>Eukaryota</taxon>
        <taxon>Metazoa</taxon>
        <taxon>Ecdysozoa</taxon>
        <taxon>Arthropoda</taxon>
        <taxon>Hexapoda</taxon>
        <taxon>Insecta</taxon>
        <taxon>Pterygota</taxon>
        <taxon>Neoptera</taxon>
        <taxon>Endopterygota</taxon>
        <taxon>Hymenoptera</taxon>
        <taxon>Apocrita</taxon>
        <taxon>Proctotrupomorpha</taxon>
        <taxon>Chalcidoidea</taxon>
        <taxon>Aphelinidae</taxon>
        <taxon>Aphelininae</taxon>
        <taxon>Eretmocerus</taxon>
    </lineage>
</organism>
<name>A0ACC2NFJ8_9HYME</name>
<dbReference type="Proteomes" id="UP001239111">
    <property type="component" value="Chromosome 3"/>
</dbReference>
<proteinExistence type="predicted"/>
<accession>A0ACC2NFJ8</accession>
<sequence>MPRKEKLNAKSWERDRRNRMNVYFKDLSDLLPPLLEGRKRNKIDILIHAAKHIRDLQNRTEELFGSQATDAQQEELVRLKKLVTQLIARSDLLSELLKNAGITVPEEPALEKITPLKWSNKINIVSESKTDIHEKVNKSKKKKKVLAAPAEKDDVQADIVAKEAAQDKHSNDNIGVTVENQENHTVCKSGEATVKKKTLTSTEDITECHEFTEAQPPKIEIKNHKSVKRKTQPLQTNSFSSITNINTLPAGQAKHQICSSDKQRHYTGVNVTSSGHLQKRSSTSGGRRKQETAQNTFDFSALEDFHPSPTTFFAPPPPPNPMYQNQSNIKPNIAPVVPAIAPPVTVSSNVGNGTGGGAAVANVAASGTMAHQQQHHASGTSLANFHLTTIFPEMNDKVPGYKSSTSHTSTNYSQRSNYADPLRQMPQVSESVTHFSNTGPR</sequence>
<protein>
    <submittedName>
        <fullName evidence="1">Uncharacterized protein</fullName>
    </submittedName>
</protein>
<evidence type="ECO:0000313" key="2">
    <source>
        <dbReference type="Proteomes" id="UP001239111"/>
    </source>
</evidence>
<reference evidence="1" key="1">
    <citation type="submission" date="2023-04" db="EMBL/GenBank/DDBJ databases">
        <title>A chromosome-level genome assembly of the parasitoid wasp Eretmocerus hayati.</title>
        <authorList>
            <person name="Zhong Y."/>
            <person name="Liu S."/>
            <person name="Liu Y."/>
        </authorList>
    </citation>
    <scope>NUCLEOTIDE SEQUENCE</scope>
    <source>
        <strain evidence="1">ZJU_SS_LIU_2023</strain>
    </source>
</reference>
<dbReference type="EMBL" id="CM056743">
    <property type="protein sequence ID" value="KAJ8669970.1"/>
    <property type="molecule type" value="Genomic_DNA"/>
</dbReference>
<gene>
    <name evidence="1" type="ORF">QAD02_001229</name>
</gene>
<comment type="caution">
    <text evidence="1">The sequence shown here is derived from an EMBL/GenBank/DDBJ whole genome shotgun (WGS) entry which is preliminary data.</text>
</comment>